<keyword evidence="2" id="KW-0813">Transport</keyword>
<evidence type="ECO:0000256" key="8">
    <source>
        <dbReference type="ARBA" id="ARBA00023136"/>
    </source>
</evidence>
<dbReference type="EMBL" id="BMLN01000011">
    <property type="protein sequence ID" value="GGO06083.1"/>
    <property type="molecule type" value="Genomic_DNA"/>
</dbReference>
<gene>
    <name evidence="12" type="ORF">GCM10010969_33100</name>
</gene>
<comment type="similarity">
    <text evidence="9">Belongs to the ABC transporter superfamily. Macrolide exporter (TC 3.A.1.122) family.</text>
</comment>
<keyword evidence="13" id="KW-1185">Reference proteome</keyword>
<dbReference type="Pfam" id="PF00005">
    <property type="entry name" value="ABC_tran"/>
    <property type="match status" value="1"/>
</dbReference>
<name>A0ABQ2L7R2_9BACL</name>
<evidence type="ECO:0000256" key="1">
    <source>
        <dbReference type="ARBA" id="ARBA00004429"/>
    </source>
</evidence>
<dbReference type="PANTHER" id="PTHR42798:SF6">
    <property type="entry name" value="CELL DIVISION ATP-BINDING PROTEIN FTSE"/>
    <property type="match status" value="1"/>
</dbReference>
<dbReference type="InterPro" id="IPR003593">
    <property type="entry name" value="AAA+_ATPase"/>
</dbReference>
<evidence type="ECO:0000313" key="12">
    <source>
        <dbReference type="EMBL" id="GGO06083.1"/>
    </source>
</evidence>
<dbReference type="InterPro" id="IPR027417">
    <property type="entry name" value="P-loop_NTPase"/>
</dbReference>
<evidence type="ECO:0000256" key="10">
    <source>
        <dbReference type="SAM" id="Phobius"/>
    </source>
</evidence>
<dbReference type="SUPFAM" id="SSF52540">
    <property type="entry name" value="P-loop containing nucleoside triphosphate hydrolases"/>
    <property type="match status" value="1"/>
</dbReference>
<keyword evidence="5" id="KW-0547">Nucleotide-binding</keyword>
<evidence type="ECO:0000256" key="5">
    <source>
        <dbReference type="ARBA" id="ARBA00022741"/>
    </source>
</evidence>
<evidence type="ECO:0000256" key="2">
    <source>
        <dbReference type="ARBA" id="ARBA00022448"/>
    </source>
</evidence>
<dbReference type="InterPro" id="IPR003838">
    <property type="entry name" value="ABC3_permease_C"/>
</dbReference>
<evidence type="ECO:0000256" key="4">
    <source>
        <dbReference type="ARBA" id="ARBA00022692"/>
    </source>
</evidence>
<dbReference type="CDD" id="cd03255">
    <property type="entry name" value="ABC_MJ0796_LolCDE_FtsE"/>
    <property type="match status" value="1"/>
</dbReference>
<dbReference type="RefSeq" id="WP_018977392.1">
    <property type="nucleotide sequence ID" value="NZ_BMLN01000011.1"/>
</dbReference>
<dbReference type="PANTHER" id="PTHR42798">
    <property type="entry name" value="LIPOPROTEIN-RELEASING SYSTEM ATP-BINDING PROTEIN LOLD"/>
    <property type="match status" value="1"/>
</dbReference>
<reference evidence="13" key="1">
    <citation type="journal article" date="2019" name="Int. J. Syst. Evol. Microbiol.">
        <title>The Global Catalogue of Microorganisms (GCM) 10K type strain sequencing project: providing services to taxonomists for standard genome sequencing and annotation.</title>
        <authorList>
            <consortium name="The Broad Institute Genomics Platform"/>
            <consortium name="The Broad Institute Genome Sequencing Center for Infectious Disease"/>
            <person name="Wu L."/>
            <person name="Ma J."/>
        </authorList>
    </citation>
    <scope>NUCLEOTIDE SEQUENCE [LARGE SCALE GENOMIC DNA]</scope>
    <source>
        <strain evidence="13">CGMCC 1.6964</strain>
    </source>
</reference>
<sequence length="800" mass="86248">MLHLEHISKRYTTGDFTQTALDEVSLTFRESEFVAILGPSGSGKTTCLNLIGGLDRYDEGDLLINGQSTRSFKDSDWDAYRNNSVGFVFQSYNLISHMSIVGNVEMGMTLSGIESSVRRQKAEEVLDRVGLKDHMYKKPGQLSGGQMQRVAIARALANDPDIILADEPTGALDTTTSAQILDLIREIAGDKLVIMVTHNPELAERYADRIVQFRDGKVVSDSNPLDGEGASTNYRLKKTAMSYLTALKLSGRNIATKKWRTALTAFASSIGIIGIALILALSNGFDKQISKYESGALSNFPVTISRTAANIDFTQPPPGTPGSDRTEMPEFPQEMQVYPYNRALNTVLHRNTITEEYLDYLNDINPDLLDGISYTREANLNVLKRIKGENVSSVDLNEAGFTAYPSKPAGTTGTYLEQVYDVLEGEFPAEPTDLVLVVDEYNRIDASALETLGFDYDASSIDFGSIVGTEFKLIPNELFYRSKGGGLFERVGGVSSLNALYDNPETITLTLSGIIRQKQDSPMSTMSPGIAFSDELTEQFITSARSSAVVQAQEANSAVNVISGQPFSRSGVFSVFGSTGFGPPGMGGSSGAAVDPSDATTQEQALAALGALTQPATISLYPKDFNAKEKITAYLDDWNEGKSTEDSIVYTDLAATVTSLSSGIMNGITVVLIAFASISLFVSLIMIGIITYISVLERTKEIGVLRALGARKKDITRVFNAETFIIGAASGLLGIGIAYLLTLPINIILKSMTDLSGVAVLNPLHALMLIVLSVGLTMLGGFIPAKFASRKDPVAALRSE</sequence>
<dbReference type="PROSITE" id="PS00211">
    <property type="entry name" value="ABC_TRANSPORTER_1"/>
    <property type="match status" value="1"/>
</dbReference>
<comment type="subcellular location">
    <subcellularLocation>
        <location evidence="1">Cell inner membrane</location>
        <topology evidence="1">Multi-pass membrane protein</topology>
    </subcellularLocation>
</comment>
<feature type="transmembrane region" description="Helical" evidence="10">
    <location>
        <begin position="717"/>
        <end position="741"/>
    </location>
</feature>
<evidence type="ECO:0000256" key="6">
    <source>
        <dbReference type="ARBA" id="ARBA00022840"/>
    </source>
</evidence>
<keyword evidence="3" id="KW-1003">Cell membrane</keyword>
<proteinExistence type="inferred from homology"/>
<evidence type="ECO:0000256" key="3">
    <source>
        <dbReference type="ARBA" id="ARBA00022475"/>
    </source>
</evidence>
<feature type="domain" description="ABC transporter" evidence="11">
    <location>
        <begin position="2"/>
        <end position="240"/>
    </location>
</feature>
<protein>
    <submittedName>
        <fullName evidence="12">Sulfate ABC transporter ATP-binding protein</fullName>
    </submittedName>
</protein>
<dbReference type="InterPro" id="IPR017911">
    <property type="entry name" value="MacB-like_ATP-bd"/>
</dbReference>
<dbReference type="Gene3D" id="3.40.50.300">
    <property type="entry name" value="P-loop containing nucleotide triphosphate hydrolases"/>
    <property type="match status" value="1"/>
</dbReference>
<keyword evidence="8 10" id="KW-0472">Membrane</keyword>
<evidence type="ECO:0000256" key="7">
    <source>
        <dbReference type="ARBA" id="ARBA00022989"/>
    </source>
</evidence>
<keyword evidence="7 10" id="KW-1133">Transmembrane helix</keyword>
<keyword evidence="6 12" id="KW-0067">ATP-binding</keyword>
<accession>A0ABQ2L7R2</accession>
<evidence type="ECO:0000256" key="9">
    <source>
        <dbReference type="ARBA" id="ARBA00038388"/>
    </source>
</evidence>
<keyword evidence="4 10" id="KW-0812">Transmembrane</keyword>
<dbReference type="Pfam" id="PF02687">
    <property type="entry name" value="FtsX"/>
    <property type="match status" value="1"/>
</dbReference>
<dbReference type="GO" id="GO:0005524">
    <property type="term" value="F:ATP binding"/>
    <property type="evidence" value="ECO:0007669"/>
    <property type="project" value="UniProtKB-KW"/>
</dbReference>
<organism evidence="12 13">
    <name type="scientific">Saccharibacillus kuerlensis</name>
    <dbReference type="NCBI Taxonomy" id="459527"/>
    <lineage>
        <taxon>Bacteria</taxon>
        <taxon>Bacillati</taxon>
        <taxon>Bacillota</taxon>
        <taxon>Bacilli</taxon>
        <taxon>Bacillales</taxon>
        <taxon>Paenibacillaceae</taxon>
        <taxon>Saccharibacillus</taxon>
    </lineage>
</organism>
<evidence type="ECO:0000313" key="13">
    <source>
        <dbReference type="Proteomes" id="UP000606653"/>
    </source>
</evidence>
<feature type="transmembrane region" description="Helical" evidence="10">
    <location>
        <begin position="668"/>
        <end position="696"/>
    </location>
</feature>
<feature type="transmembrane region" description="Helical" evidence="10">
    <location>
        <begin position="262"/>
        <end position="281"/>
    </location>
</feature>
<dbReference type="InterPro" id="IPR003439">
    <property type="entry name" value="ABC_transporter-like_ATP-bd"/>
</dbReference>
<feature type="transmembrane region" description="Helical" evidence="10">
    <location>
        <begin position="761"/>
        <end position="783"/>
    </location>
</feature>
<dbReference type="InterPro" id="IPR017871">
    <property type="entry name" value="ABC_transporter-like_CS"/>
</dbReference>
<evidence type="ECO:0000259" key="11">
    <source>
        <dbReference type="PROSITE" id="PS50893"/>
    </source>
</evidence>
<dbReference type="SMART" id="SM00382">
    <property type="entry name" value="AAA"/>
    <property type="match status" value="1"/>
</dbReference>
<comment type="caution">
    <text evidence="12">The sequence shown here is derived from an EMBL/GenBank/DDBJ whole genome shotgun (WGS) entry which is preliminary data.</text>
</comment>
<dbReference type="Proteomes" id="UP000606653">
    <property type="component" value="Unassembled WGS sequence"/>
</dbReference>
<dbReference type="PROSITE" id="PS50893">
    <property type="entry name" value="ABC_TRANSPORTER_2"/>
    <property type="match status" value="1"/>
</dbReference>